<accession>A0ABY9YVI6</accession>
<dbReference type="Proteomes" id="UP001302072">
    <property type="component" value="Chromosome"/>
</dbReference>
<evidence type="ECO:0000313" key="2">
    <source>
        <dbReference type="EMBL" id="WNH54440.1"/>
    </source>
</evidence>
<feature type="transmembrane region" description="Helical" evidence="1">
    <location>
        <begin position="21"/>
        <end position="42"/>
    </location>
</feature>
<keyword evidence="1" id="KW-1133">Transmembrane helix</keyword>
<gene>
    <name evidence="2" type="ORF">PDM29_09250</name>
</gene>
<keyword evidence="1" id="KW-0812">Transmembrane</keyword>
<sequence>MNTTPSGFDDLALRRRRARRTAMVVGAVAVAVYLGFILSGVIGR</sequence>
<evidence type="ECO:0008006" key="4">
    <source>
        <dbReference type="Google" id="ProtNLM"/>
    </source>
</evidence>
<name>A0ABY9YVI6_9GAMM</name>
<keyword evidence="1" id="KW-0472">Membrane</keyword>
<dbReference type="RefSeq" id="WP_311193533.1">
    <property type="nucleotide sequence ID" value="NZ_CP115541.1"/>
</dbReference>
<keyword evidence="3" id="KW-1185">Reference proteome</keyword>
<protein>
    <recommendedName>
        <fullName evidence="4">DUF485 domain-containing protein</fullName>
    </recommendedName>
</protein>
<evidence type="ECO:0000313" key="3">
    <source>
        <dbReference type="Proteomes" id="UP001302072"/>
    </source>
</evidence>
<evidence type="ECO:0000256" key="1">
    <source>
        <dbReference type="SAM" id="Phobius"/>
    </source>
</evidence>
<proteinExistence type="predicted"/>
<reference evidence="2 3" key="1">
    <citation type="submission" date="2022-12" db="EMBL/GenBank/DDBJ databases">
        <title>Two new species, Stenotrophomonas aracearum and Stenotrophomonas oahuensis, isolated from Anthurium (Araceae family) in Hawaii.</title>
        <authorList>
            <person name="Chunag S.C."/>
            <person name="Dobhal S."/>
            <person name="Alvarez A."/>
            <person name="Arif M."/>
        </authorList>
    </citation>
    <scope>NUCLEOTIDE SEQUENCE [LARGE SCALE GENOMIC DNA]</scope>
    <source>
        <strain evidence="2 3">A5586</strain>
    </source>
</reference>
<dbReference type="EMBL" id="CP115541">
    <property type="protein sequence ID" value="WNH54440.1"/>
    <property type="molecule type" value="Genomic_DNA"/>
</dbReference>
<organism evidence="2 3">
    <name type="scientific">Stenotrophomonas oahuensis</name>
    <dbReference type="NCBI Taxonomy" id="3003271"/>
    <lineage>
        <taxon>Bacteria</taxon>
        <taxon>Pseudomonadati</taxon>
        <taxon>Pseudomonadota</taxon>
        <taxon>Gammaproteobacteria</taxon>
        <taxon>Lysobacterales</taxon>
        <taxon>Lysobacteraceae</taxon>
        <taxon>Stenotrophomonas</taxon>
    </lineage>
</organism>